<comment type="caution">
    <text evidence="2">The sequence shown here is derived from an EMBL/GenBank/DDBJ whole genome shotgun (WGS) entry which is preliminary data.</text>
</comment>
<proteinExistence type="predicted"/>
<protein>
    <recommendedName>
        <fullName evidence="1">Nudix hydrolase domain-containing protein</fullName>
    </recommendedName>
</protein>
<dbReference type="SUPFAM" id="SSF55811">
    <property type="entry name" value="Nudix"/>
    <property type="match status" value="1"/>
</dbReference>
<organism evidence="2 3">
    <name type="scientific">Candidatus Liptonbacteria bacterium RIFCSPLOWO2_01_FULL_52_25</name>
    <dbReference type="NCBI Taxonomy" id="1798650"/>
    <lineage>
        <taxon>Bacteria</taxon>
        <taxon>Candidatus Liptoniibacteriota</taxon>
    </lineage>
</organism>
<accession>A0A1G2CGT2</accession>
<dbReference type="InterPro" id="IPR000086">
    <property type="entry name" value="NUDIX_hydrolase_dom"/>
</dbReference>
<sequence length="175" mass="19972">MAKICDNKSAGEILRKDGKIVLIERYNYPESYALPAGHLDGDTFARGVERESQEEVGIMIEKNKSVWSGRVDNPCKREGGSFHDWEVFEAVAWSGELRAGDDAKRFFLAASEELNKIAVRTEYFMKKYGVSYENVGELTRKIFGDPAAKNTDPEWRADMGLEPVWYFILKELHLI</sequence>
<dbReference type="AlphaFoldDB" id="A0A1G2CGT2"/>
<evidence type="ECO:0000259" key="1">
    <source>
        <dbReference type="Pfam" id="PF00293"/>
    </source>
</evidence>
<dbReference type="Gene3D" id="3.90.79.10">
    <property type="entry name" value="Nucleoside Triphosphate Pyrophosphohydrolase"/>
    <property type="match status" value="1"/>
</dbReference>
<name>A0A1G2CGT2_9BACT</name>
<dbReference type="EMBL" id="MHLA01000001">
    <property type="protein sequence ID" value="OGZ00437.1"/>
    <property type="molecule type" value="Genomic_DNA"/>
</dbReference>
<feature type="domain" description="Nudix hydrolase" evidence="1">
    <location>
        <begin position="13"/>
        <end position="104"/>
    </location>
</feature>
<reference evidence="2 3" key="1">
    <citation type="journal article" date="2016" name="Nat. Commun.">
        <title>Thousands of microbial genomes shed light on interconnected biogeochemical processes in an aquifer system.</title>
        <authorList>
            <person name="Anantharaman K."/>
            <person name="Brown C.T."/>
            <person name="Hug L.A."/>
            <person name="Sharon I."/>
            <person name="Castelle C.J."/>
            <person name="Probst A.J."/>
            <person name="Thomas B.C."/>
            <person name="Singh A."/>
            <person name="Wilkins M.J."/>
            <person name="Karaoz U."/>
            <person name="Brodie E.L."/>
            <person name="Williams K.H."/>
            <person name="Hubbard S.S."/>
            <person name="Banfield J.F."/>
        </authorList>
    </citation>
    <scope>NUCLEOTIDE SEQUENCE [LARGE SCALE GENOMIC DNA]</scope>
</reference>
<evidence type="ECO:0000313" key="2">
    <source>
        <dbReference type="EMBL" id="OGZ00437.1"/>
    </source>
</evidence>
<dbReference type="Pfam" id="PF00293">
    <property type="entry name" value="NUDIX"/>
    <property type="match status" value="1"/>
</dbReference>
<gene>
    <name evidence="2" type="ORF">A2945_03795</name>
</gene>
<dbReference type="InterPro" id="IPR015797">
    <property type="entry name" value="NUDIX_hydrolase-like_dom_sf"/>
</dbReference>
<dbReference type="STRING" id="1798650.A2945_03795"/>
<evidence type="ECO:0000313" key="3">
    <source>
        <dbReference type="Proteomes" id="UP000178880"/>
    </source>
</evidence>
<dbReference type="Proteomes" id="UP000178880">
    <property type="component" value="Unassembled WGS sequence"/>
</dbReference>
<dbReference type="CDD" id="cd02883">
    <property type="entry name" value="NUDIX_Hydrolase"/>
    <property type="match status" value="1"/>
</dbReference>